<reference evidence="15 16" key="1">
    <citation type="submission" date="2018-04" db="EMBL/GenBank/DDBJ databases">
        <title>Novel Campyloabacter and Helicobacter Species and Strains.</title>
        <authorList>
            <person name="Mannion A.J."/>
            <person name="Shen Z."/>
            <person name="Fox J.G."/>
        </authorList>
    </citation>
    <scope>NUCLEOTIDE SEQUENCE [LARGE SCALE GENOMIC DNA]</scope>
    <source>
        <strain evidence="15 16">MIT 04-9366</strain>
    </source>
</reference>
<dbReference type="PANTHER" id="PTHR43472">
    <property type="entry name" value="PHOSPHORIBOSYLAMINE--GLYCINE LIGASE"/>
    <property type="match status" value="1"/>
</dbReference>
<dbReference type="OrthoDB" id="9807240at2"/>
<dbReference type="InterPro" id="IPR016185">
    <property type="entry name" value="PreATP-grasp_dom_sf"/>
</dbReference>
<evidence type="ECO:0000256" key="6">
    <source>
        <dbReference type="ARBA" id="ARBA00022741"/>
    </source>
</evidence>
<dbReference type="EC" id="6.3.4.13" evidence="4 12"/>
<evidence type="ECO:0000256" key="2">
    <source>
        <dbReference type="ARBA" id="ARBA00001946"/>
    </source>
</evidence>
<dbReference type="InterPro" id="IPR013815">
    <property type="entry name" value="ATP_grasp_subdomain_1"/>
</dbReference>
<dbReference type="Gene3D" id="3.90.600.10">
    <property type="entry name" value="Phosphoribosylglycinamide synthetase, C-terminal domain"/>
    <property type="match status" value="1"/>
</dbReference>
<evidence type="ECO:0000256" key="11">
    <source>
        <dbReference type="ARBA" id="ARBA00042864"/>
    </source>
</evidence>
<evidence type="ECO:0000256" key="5">
    <source>
        <dbReference type="ARBA" id="ARBA00022598"/>
    </source>
</evidence>
<comment type="similarity">
    <text evidence="9 12">Belongs to the GARS family.</text>
</comment>
<evidence type="ECO:0000256" key="1">
    <source>
        <dbReference type="ARBA" id="ARBA00001936"/>
    </source>
</evidence>
<name>A0A3D8IWN1_9HELI</name>
<dbReference type="UniPathway" id="UPA00074">
    <property type="reaction ID" value="UER00125"/>
</dbReference>
<dbReference type="Gene3D" id="3.30.470.20">
    <property type="entry name" value="ATP-grasp fold, B domain"/>
    <property type="match status" value="1"/>
</dbReference>
<dbReference type="Pfam" id="PF01071">
    <property type="entry name" value="GARS_A"/>
    <property type="match status" value="1"/>
</dbReference>
<evidence type="ECO:0000256" key="9">
    <source>
        <dbReference type="ARBA" id="ARBA00038345"/>
    </source>
</evidence>
<dbReference type="EMBL" id="NXLV01000016">
    <property type="protein sequence ID" value="RDU69366.1"/>
    <property type="molecule type" value="Genomic_DNA"/>
</dbReference>
<dbReference type="GO" id="GO:0006189">
    <property type="term" value="P:'de novo' IMP biosynthetic process"/>
    <property type="evidence" value="ECO:0007669"/>
    <property type="project" value="UniProtKB-UniRule"/>
</dbReference>
<evidence type="ECO:0000256" key="4">
    <source>
        <dbReference type="ARBA" id="ARBA00013255"/>
    </source>
</evidence>
<evidence type="ECO:0000256" key="8">
    <source>
        <dbReference type="ARBA" id="ARBA00022840"/>
    </source>
</evidence>
<dbReference type="GO" id="GO:0046872">
    <property type="term" value="F:metal ion binding"/>
    <property type="evidence" value="ECO:0007669"/>
    <property type="project" value="InterPro"/>
</dbReference>
<dbReference type="Gene3D" id="3.30.1490.20">
    <property type="entry name" value="ATP-grasp fold, A domain"/>
    <property type="match status" value="1"/>
</dbReference>
<evidence type="ECO:0000256" key="3">
    <source>
        <dbReference type="ARBA" id="ARBA00005174"/>
    </source>
</evidence>
<dbReference type="InterPro" id="IPR011761">
    <property type="entry name" value="ATP-grasp"/>
</dbReference>
<dbReference type="SMART" id="SM01209">
    <property type="entry name" value="GARS_A"/>
    <property type="match status" value="1"/>
</dbReference>
<dbReference type="InterPro" id="IPR020561">
    <property type="entry name" value="PRibGlycinamid_synth_ATP-grasp"/>
</dbReference>
<dbReference type="GO" id="GO:0009113">
    <property type="term" value="P:purine nucleobase biosynthetic process"/>
    <property type="evidence" value="ECO:0007669"/>
    <property type="project" value="InterPro"/>
</dbReference>
<protein>
    <recommendedName>
        <fullName evidence="4 12">Phosphoribosylamine--glycine ligase</fullName>
        <ecNumber evidence="4 12">6.3.4.13</ecNumber>
    </recommendedName>
    <alternativeName>
        <fullName evidence="12">GARS</fullName>
    </alternativeName>
    <alternativeName>
        <fullName evidence="10 12">Glycinamide ribonucleotide synthetase</fullName>
    </alternativeName>
    <alternativeName>
        <fullName evidence="11 12">Phosphoribosylglycinamide synthetase</fullName>
    </alternativeName>
</protein>
<dbReference type="SUPFAM" id="SSF52440">
    <property type="entry name" value="PreATP-grasp domain"/>
    <property type="match status" value="1"/>
</dbReference>
<dbReference type="InterPro" id="IPR020562">
    <property type="entry name" value="PRibGlycinamide_synth_N"/>
</dbReference>
<evidence type="ECO:0000259" key="14">
    <source>
        <dbReference type="PROSITE" id="PS50975"/>
    </source>
</evidence>
<sequence length="414" mass="45179">MQRHILIIGSGGREYALGLALKGENISLYFYEGNGATQELGENLVAKDFNELYEEIARRGIDLVVVGPEAPLSEGIVDFLQSRGVKVFGPSQRASRLESSKAYMKDFALRYQIPTAKYMQSTDKQKLKDFAKTLQAPIVIKADGLCAGKGVIIASSQQEALETIDEMGKFGSAGERIVVEEFLDGYELSLFALCDGKNFVLLPPAQDHKRLKDNDLGPNTGGMGAYSPTPLCNKELLEKIASRIIAPALKGCESENHPFCGVLFAGIMVVGGEPILLEFNVRFGDPECEVLLPTLKTPLLQILDCCVGGDLQNLKYEVSDEFALGVVLASENYPYSSSTPELITLKDFDSNLGHIAFGGVEKKEGRLYATGGRVCVCVGRGKSLLEAKENAYKICDCVEFKGKQYRKDIGFRAL</sequence>
<dbReference type="SMART" id="SM01210">
    <property type="entry name" value="GARS_C"/>
    <property type="match status" value="1"/>
</dbReference>
<dbReference type="PROSITE" id="PS00184">
    <property type="entry name" value="GARS"/>
    <property type="match status" value="1"/>
</dbReference>
<comment type="cofactor">
    <cofactor evidence="1">
        <name>Mn(2+)</name>
        <dbReference type="ChEBI" id="CHEBI:29035"/>
    </cofactor>
</comment>
<evidence type="ECO:0000256" key="10">
    <source>
        <dbReference type="ARBA" id="ARBA00042242"/>
    </source>
</evidence>
<comment type="catalytic activity">
    <reaction evidence="12">
        <text>5-phospho-beta-D-ribosylamine + glycine + ATP = N(1)-(5-phospho-beta-D-ribosyl)glycinamide + ADP + phosphate + H(+)</text>
        <dbReference type="Rhea" id="RHEA:17453"/>
        <dbReference type="ChEBI" id="CHEBI:15378"/>
        <dbReference type="ChEBI" id="CHEBI:30616"/>
        <dbReference type="ChEBI" id="CHEBI:43474"/>
        <dbReference type="ChEBI" id="CHEBI:57305"/>
        <dbReference type="ChEBI" id="CHEBI:58681"/>
        <dbReference type="ChEBI" id="CHEBI:143788"/>
        <dbReference type="ChEBI" id="CHEBI:456216"/>
        <dbReference type="EC" id="6.3.4.13"/>
    </reaction>
</comment>
<dbReference type="HAMAP" id="MF_00138">
    <property type="entry name" value="GARS"/>
    <property type="match status" value="1"/>
</dbReference>
<gene>
    <name evidence="12" type="primary">purD</name>
    <name evidence="15" type="ORF">CQA58_07195</name>
</gene>
<dbReference type="GO" id="GO:0005524">
    <property type="term" value="F:ATP binding"/>
    <property type="evidence" value="ECO:0007669"/>
    <property type="project" value="UniProtKB-UniRule"/>
</dbReference>
<evidence type="ECO:0000256" key="13">
    <source>
        <dbReference type="PROSITE-ProRule" id="PRU00409"/>
    </source>
</evidence>
<proteinExistence type="inferred from homology"/>
<evidence type="ECO:0000313" key="15">
    <source>
        <dbReference type="EMBL" id="RDU69366.1"/>
    </source>
</evidence>
<evidence type="ECO:0000256" key="12">
    <source>
        <dbReference type="HAMAP-Rule" id="MF_00138"/>
    </source>
</evidence>
<dbReference type="Gene3D" id="3.40.50.20">
    <property type="match status" value="1"/>
</dbReference>
<comment type="cofactor">
    <cofactor evidence="2">
        <name>Mg(2+)</name>
        <dbReference type="ChEBI" id="CHEBI:18420"/>
    </cofactor>
</comment>
<organism evidence="15 16">
    <name type="scientific">Helicobacter brantae</name>
    <dbReference type="NCBI Taxonomy" id="375927"/>
    <lineage>
        <taxon>Bacteria</taxon>
        <taxon>Pseudomonadati</taxon>
        <taxon>Campylobacterota</taxon>
        <taxon>Epsilonproteobacteria</taxon>
        <taxon>Campylobacterales</taxon>
        <taxon>Helicobacteraceae</taxon>
        <taxon>Helicobacter</taxon>
    </lineage>
</organism>
<keyword evidence="5 12" id="KW-0436">Ligase</keyword>
<dbReference type="InterPro" id="IPR020560">
    <property type="entry name" value="PRibGlycinamide_synth_C-dom"/>
</dbReference>
<dbReference type="Pfam" id="PF02843">
    <property type="entry name" value="GARS_C"/>
    <property type="match status" value="1"/>
</dbReference>
<dbReference type="GO" id="GO:0004637">
    <property type="term" value="F:phosphoribosylamine-glycine ligase activity"/>
    <property type="evidence" value="ECO:0007669"/>
    <property type="project" value="UniProtKB-UniRule"/>
</dbReference>
<keyword evidence="6 13" id="KW-0547">Nucleotide-binding</keyword>
<keyword evidence="7 12" id="KW-0658">Purine biosynthesis</keyword>
<dbReference type="NCBIfam" id="TIGR00877">
    <property type="entry name" value="purD"/>
    <property type="match status" value="1"/>
</dbReference>
<dbReference type="AlphaFoldDB" id="A0A3D8IWN1"/>
<dbReference type="Proteomes" id="UP000257045">
    <property type="component" value="Unassembled WGS sequence"/>
</dbReference>
<keyword evidence="8 13" id="KW-0067">ATP-binding</keyword>
<comment type="pathway">
    <text evidence="3 12">Purine metabolism; IMP biosynthesis via de novo pathway; N(1)-(5-phospho-D-ribosyl)glycinamide from 5-phospho-alpha-D-ribose 1-diphosphate: step 2/2.</text>
</comment>
<dbReference type="InterPro" id="IPR020559">
    <property type="entry name" value="PRibGlycinamide_synth_CS"/>
</dbReference>
<accession>A0A3D8IWN1</accession>
<evidence type="ECO:0000313" key="16">
    <source>
        <dbReference type="Proteomes" id="UP000257045"/>
    </source>
</evidence>
<dbReference type="RefSeq" id="WP_115570052.1">
    <property type="nucleotide sequence ID" value="NZ_NXLV01000016.1"/>
</dbReference>
<dbReference type="PANTHER" id="PTHR43472:SF1">
    <property type="entry name" value="PHOSPHORIBOSYLAMINE--GLYCINE LIGASE, CHLOROPLASTIC"/>
    <property type="match status" value="1"/>
</dbReference>
<dbReference type="PROSITE" id="PS50975">
    <property type="entry name" value="ATP_GRASP"/>
    <property type="match status" value="1"/>
</dbReference>
<evidence type="ECO:0000256" key="7">
    <source>
        <dbReference type="ARBA" id="ARBA00022755"/>
    </source>
</evidence>
<dbReference type="SUPFAM" id="SSF56059">
    <property type="entry name" value="Glutathione synthetase ATP-binding domain-like"/>
    <property type="match status" value="1"/>
</dbReference>
<dbReference type="InterPro" id="IPR000115">
    <property type="entry name" value="PRibGlycinamide_synth"/>
</dbReference>
<dbReference type="Pfam" id="PF02844">
    <property type="entry name" value="GARS_N"/>
    <property type="match status" value="1"/>
</dbReference>
<comment type="caution">
    <text evidence="15">The sequence shown here is derived from an EMBL/GenBank/DDBJ whole genome shotgun (WGS) entry which is preliminary data.</text>
</comment>
<dbReference type="InterPro" id="IPR011054">
    <property type="entry name" value="Rudment_hybrid_motif"/>
</dbReference>
<feature type="domain" description="ATP-grasp" evidence="14">
    <location>
        <begin position="105"/>
        <end position="308"/>
    </location>
</feature>
<dbReference type="SUPFAM" id="SSF51246">
    <property type="entry name" value="Rudiment single hybrid motif"/>
    <property type="match status" value="1"/>
</dbReference>
<dbReference type="InterPro" id="IPR037123">
    <property type="entry name" value="PRibGlycinamide_synth_C_sf"/>
</dbReference>
<keyword evidence="16" id="KW-1185">Reference proteome</keyword>